<dbReference type="Proteomes" id="UP000076761">
    <property type="component" value="Unassembled WGS sequence"/>
</dbReference>
<feature type="non-terminal residue" evidence="2">
    <location>
        <position position="395"/>
    </location>
</feature>
<sequence length="395" mass="43984">MSVASDFVEIKRKRKRPGAPVDPCLGFYSNRLRTTMTQAGGSALNVCVPTPVAPVSSVYSPPLATAETSSSICKIRMNSEMLYLSHEISGNDLGSPRYCTSSAMQDTPIVHQDPPTLASYIHSQESSQTADAPAFGTAPLLNKQSADAVDIVSEDQLFQHVQRDKDTQEDEHISAYTSSRSRRYHARYRRRIMESQSSSTEGSFSSLVSDVDSSSQSNTRCTKRRRHSKNRDSKTLRRRTSVKNRKRDAHCRRRGKSLAEKMFTAAVLSHVELLADAVGLNQQRRPLQFTTDPDSSVLSPDGDDGTQRKRSTATWRRSVMLPSSEFSSKRQFLNSYGKPMSYWSVQQNLGDSEEFSGRSASVHRVARTSTNGVLSRIPLQFVPIDEGFVDVDTSR</sequence>
<feature type="region of interest" description="Disordered" evidence="1">
    <location>
        <begin position="192"/>
        <end position="255"/>
    </location>
</feature>
<feature type="region of interest" description="Disordered" evidence="1">
    <location>
        <begin position="285"/>
        <end position="313"/>
    </location>
</feature>
<feature type="compositionally biased region" description="Basic residues" evidence="1">
    <location>
        <begin position="236"/>
        <end position="255"/>
    </location>
</feature>
<dbReference type="OrthoDB" id="10638617at2759"/>
<dbReference type="InParanoid" id="A0A165Q6U4"/>
<dbReference type="EMBL" id="KV425600">
    <property type="protein sequence ID" value="KZT22000.1"/>
    <property type="molecule type" value="Genomic_DNA"/>
</dbReference>
<proteinExistence type="predicted"/>
<evidence type="ECO:0000313" key="2">
    <source>
        <dbReference type="EMBL" id="KZT22000.1"/>
    </source>
</evidence>
<organism evidence="2 3">
    <name type="scientific">Neolentinus lepideus HHB14362 ss-1</name>
    <dbReference type="NCBI Taxonomy" id="1314782"/>
    <lineage>
        <taxon>Eukaryota</taxon>
        <taxon>Fungi</taxon>
        <taxon>Dikarya</taxon>
        <taxon>Basidiomycota</taxon>
        <taxon>Agaricomycotina</taxon>
        <taxon>Agaricomycetes</taxon>
        <taxon>Gloeophyllales</taxon>
        <taxon>Gloeophyllaceae</taxon>
        <taxon>Neolentinus</taxon>
    </lineage>
</organism>
<evidence type="ECO:0000256" key="1">
    <source>
        <dbReference type="SAM" id="MobiDB-lite"/>
    </source>
</evidence>
<accession>A0A165Q6U4</accession>
<feature type="compositionally biased region" description="Low complexity" evidence="1">
    <location>
        <begin position="195"/>
        <end position="217"/>
    </location>
</feature>
<name>A0A165Q6U4_9AGAM</name>
<gene>
    <name evidence="2" type="ORF">NEOLEDRAFT_1244162</name>
</gene>
<dbReference type="AlphaFoldDB" id="A0A165Q6U4"/>
<feature type="compositionally biased region" description="Polar residues" evidence="1">
    <location>
        <begin position="285"/>
        <end position="298"/>
    </location>
</feature>
<reference evidence="2 3" key="1">
    <citation type="journal article" date="2016" name="Mol. Biol. Evol.">
        <title>Comparative Genomics of Early-Diverging Mushroom-Forming Fungi Provides Insights into the Origins of Lignocellulose Decay Capabilities.</title>
        <authorList>
            <person name="Nagy L.G."/>
            <person name="Riley R."/>
            <person name="Tritt A."/>
            <person name="Adam C."/>
            <person name="Daum C."/>
            <person name="Floudas D."/>
            <person name="Sun H."/>
            <person name="Yadav J.S."/>
            <person name="Pangilinan J."/>
            <person name="Larsson K.H."/>
            <person name="Matsuura K."/>
            <person name="Barry K."/>
            <person name="Labutti K."/>
            <person name="Kuo R."/>
            <person name="Ohm R.A."/>
            <person name="Bhattacharya S.S."/>
            <person name="Shirouzu T."/>
            <person name="Yoshinaga Y."/>
            <person name="Martin F.M."/>
            <person name="Grigoriev I.V."/>
            <person name="Hibbett D.S."/>
        </authorList>
    </citation>
    <scope>NUCLEOTIDE SEQUENCE [LARGE SCALE GENOMIC DNA]</scope>
    <source>
        <strain evidence="2 3">HHB14362 ss-1</strain>
    </source>
</reference>
<keyword evidence="3" id="KW-1185">Reference proteome</keyword>
<protein>
    <submittedName>
        <fullName evidence="2">Uncharacterized protein</fullName>
    </submittedName>
</protein>
<evidence type="ECO:0000313" key="3">
    <source>
        <dbReference type="Proteomes" id="UP000076761"/>
    </source>
</evidence>